<dbReference type="AlphaFoldDB" id="A0A1B6MFZ2"/>
<protein>
    <recommendedName>
        <fullName evidence="2">Alpha-carbonic anhydrase domain-containing protein</fullName>
    </recommendedName>
</protein>
<feature type="non-terminal residue" evidence="3">
    <location>
        <position position="1"/>
    </location>
</feature>
<feature type="non-terminal residue" evidence="3">
    <location>
        <position position="169"/>
    </location>
</feature>
<proteinExistence type="predicted"/>
<feature type="transmembrane region" description="Helical" evidence="1">
    <location>
        <begin position="6"/>
        <end position="28"/>
    </location>
</feature>
<keyword evidence="1" id="KW-0812">Transmembrane</keyword>
<dbReference type="SUPFAM" id="SSF51069">
    <property type="entry name" value="Carbonic anhydrase"/>
    <property type="match status" value="1"/>
</dbReference>
<dbReference type="EMBL" id="GEBQ01005151">
    <property type="protein sequence ID" value="JAT34826.1"/>
    <property type="molecule type" value="Transcribed_RNA"/>
</dbReference>
<dbReference type="InterPro" id="IPR001148">
    <property type="entry name" value="CA_dom"/>
</dbReference>
<keyword evidence="1" id="KW-1133">Transmembrane helix</keyword>
<organism evidence="3">
    <name type="scientific">Graphocephala atropunctata</name>
    <dbReference type="NCBI Taxonomy" id="36148"/>
    <lineage>
        <taxon>Eukaryota</taxon>
        <taxon>Metazoa</taxon>
        <taxon>Ecdysozoa</taxon>
        <taxon>Arthropoda</taxon>
        <taxon>Hexapoda</taxon>
        <taxon>Insecta</taxon>
        <taxon>Pterygota</taxon>
        <taxon>Neoptera</taxon>
        <taxon>Paraneoptera</taxon>
        <taxon>Hemiptera</taxon>
        <taxon>Auchenorrhyncha</taxon>
        <taxon>Membracoidea</taxon>
        <taxon>Cicadellidae</taxon>
        <taxon>Cicadellinae</taxon>
        <taxon>Cicadellini</taxon>
        <taxon>Graphocephala</taxon>
    </lineage>
</organism>
<evidence type="ECO:0000313" key="3">
    <source>
        <dbReference type="EMBL" id="JAT34826.1"/>
    </source>
</evidence>
<evidence type="ECO:0000259" key="2">
    <source>
        <dbReference type="PROSITE" id="PS51144"/>
    </source>
</evidence>
<dbReference type="Gene3D" id="3.10.200.10">
    <property type="entry name" value="Alpha carbonic anhydrase"/>
    <property type="match status" value="1"/>
</dbReference>
<name>A0A1B6MFZ2_9HEMI</name>
<reference evidence="3" key="1">
    <citation type="submission" date="2015-11" db="EMBL/GenBank/DDBJ databases">
        <title>De novo transcriptome assembly of four potential Pierce s Disease insect vectors from Arizona vineyards.</title>
        <authorList>
            <person name="Tassone E.E."/>
        </authorList>
    </citation>
    <scope>NUCLEOTIDE SEQUENCE</scope>
</reference>
<dbReference type="InterPro" id="IPR036398">
    <property type="entry name" value="CA_dom_sf"/>
</dbReference>
<accession>A0A1B6MFZ2</accession>
<feature type="domain" description="Alpha-carbonic anhydrase" evidence="2">
    <location>
        <begin position="60"/>
        <end position="169"/>
    </location>
</feature>
<evidence type="ECO:0000256" key="1">
    <source>
        <dbReference type="SAM" id="Phobius"/>
    </source>
</evidence>
<keyword evidence="1" id="KW-0472">Membrane</keyword>
<gene>
    <name evidence="3" type="ORF">g.4127</name>
</gene>
<sequence>VNMTLVIPWAGLVVTVICVIPLEGFIIWKRNPKTGVTRSEGKPGWEGKYTKPNRTLTEPLLFSYASSGLAEGSLNEKWPLCSPVNFHHPIQSPIDLITSKAVTMDLEPLEFCVEDMSGVMAYCYNSGHTVYVYVEEKKDLKPCMVGGPLKRPFILEQVHFHWGYDDEWG</sequence>
<dbReference type="Pfam" id="PF00194">
    <property type="entry name" value="Carb_anhydrase"/>
    <property type="match status" value="1"/>
</dbReference>
<dbReference type="PROSITE" id="PS51144">
    <property type="entry name" value="ALPHA_CA_2"/>
    <property type="match status" value="1"/>
</dbReference>